<keyword evidence="2" id="KW-1185">Reference proteome</keyword>
<dbReference type="Proteomes" id="UP000257136">
    <property type="component" value="Unassembled WGS sequence"/>
</dbReference>
<name>A0A3E0E586_9FLAO</name>
<dbReference type="AlphaFoldDB" id="A0A3E0E586"/>
<dbReference type="EMBL" id="QUNI01000014">
    <property type="protein sequence ID" value="REG92913.1"/>
    <property type="molecule type" value="Genomic_DNA"/>
</dbReference>
<comment type="caution">
    <text evidence="1">The sequence shown here is derived from an EMBL/GenBank/DDBJ whole genome shotgun (WGS) entry which is preliminary data.</text>
</comment>
<reference evidence="1 2" key="1">
    <citation type="submission" date="2018-08" db="EMBL/GenBank/DDBJ databases">
        <title>Genomic Encyclopedia of Archaeal and Bacterial Type Strains, Phase II (KMG-II): from individual species to whole genera.</title>
        <authorList>
            <person name="Goeker M."/>
        </authorList>
    </citation>
    <scope>NUCLEOTIDE SEQUENCE [LARGE SCALE GENOMIC DNA]</scope>
    <source>
        <strain evidence="1 2">DSM 100880</strain>
    </source>
</reference>
<evidence type="ECO:0000313" key="1">
    <source>
        <dbReference type="EMBL" id="REG92913.1"/>
    </source>
</evidence>
<evidence type="ECO:0008006" key="3">
    <source>
        <dbReference type="Google" id="ProtNLM"/>
    </source>
</evidence>
<sequence>MAVFTISCSNNDSDSETPHEMKANRIVKEISENTTKTFAYNDQNQLVKIIEIGKIDAFGVTQSVKNYTYENGKVVQSQEDYTGSTSFTFRYMYGYDSEGRVYSMYVQKRVGSENYNDFTDIVFDYTTPNVIKLKDWRMDGNTSISVLDVVNGNITTNSVYTNITNNNPNGVLNYTSLYSNYDTKKSPYESLPLIYNYPYSSANNSGKYESSGTTITYTYEYNADGYPVKKTSSFDNKSIIYEYERI</sequence>
<proteinExistence type="predicted"/>
<evidence type="ECO:0000313" key="2">
    <source>
        <dbReference type="Proteomes" id="UP000257136"/>
    </source>
</evidence>
<gene>
    <name evidence="1" type="ORF">C8P67_1148</name>
</gene>
<accession>A0A3E0E586</accession>
<protein>
    <recommendedName>
        <fullName evidence="3">YD repeat-containing protein</fullName>
    </recommendedName>
</protein>
<organism evidence="1 2">
    <name type="scientific">Flavobacterium aquicola</name>
    <dbReference type="NCBI Taxonomy" id="1682742"/>
    <lineage>
        <taxon>Bacteria</taxon>
        <taxon>Pseudomonadati</taxon>
        <taxon>Bacteroidota</taxon>
        <taxon>Flavobacteriia</taxon>
        <taxon>Flavobacteriales</taxon>
        <taxon>Flavobacteriaceae</taxon>
        <taxon>Flavobacterium</taxon>
    </lineage>
</organism>